<dbReference type="Pfam" id="PF00657">
    <property type="entry name" value="Lipase_GDSL"/>
    <property type="match status" value="1"/>
</dbReference>
<dbReference type="PANTHER" id="PTHR45650:SF9">
    <property type="entry name" value="SGNH HYDROLASE-TYPE ESTERASE DOMAIN-CONTAINING PROTEIN"/>
    <property type="match status" value="1"/>
</dbReference>
<dbReference type="GO" id="GO:0004806">
    <property type="term" value="F:triacylglycerol lipase activity"/>
    <property type="evidence" value="ECO:0007669"/>
    <property type="project" value="UniProtKB-EC"/>
</dbReference>
<keyword evidence="6" id="KW-0442">Lipid degradation</keyword>
<reference evidence="9" key="3">
    <citation type="submission" date="2020-06" db="EMBL/GenBank/DDBJ databases">
        <title>Helianthus annuus Genome sequencing and assembly Release 2.</title>
        <authorList>
            <person name="Gouzy J."/>
            <person name="Langlade N."/>
            <person name="Munos S."/>
        </authorList>
    </citation>
    <scope>NUCLEOTIDE SEQUENCE</scope>
    <source>
        <tissue evidence="9">Leaves</tissue>
    </source>
</reference>
<dbReference type="OrthoDB" id="1683520at2759"/>
<keyword evidence="4 8" id="KW-0732">Signal</keyword>
<evidence type="ECO:0000256" key="2">
    <source>
        <dbReference type="ARBA" id="ARBA00008668"/>
    </source>
</evidence>
<keyword evidence="5 10" id="KW-0378">Hydrolase</keyword>
<comment type="similarity">
    <text evidence="2">Belongs to the 'GDSL' lipolytic enzyme family.</text>
</comment>
<accession>A0A251RYD9</accession>
<evidence type="ECO:0000256" key="8">
    <source>
        <dbReference type="SAM" id="SignalP"/>
    </source>
</evidence>
<dbReference type="AlphaFoldDB" id="A0A251RYD9"/>
<keyword evidence="11" id="KW-1185">Reference proteome</keyword>
<dbReference type="EMBL" id="CM007905">
    <property type="protein sequence ID" value="OTF90876.1"/>
    <property type="molecule type" value="Genomic_DNA"/>
</dbReference>
<evidence type="ECO:0000313" key="9">
    <source>
        <dbReference type="EMBL" id="KAF5760935.1"/>
    </source>
</evidence>
<dbReference type="Gramene" id="mRNA:HanXRQr2_Chr16g0759251">
    <property type="protein sequence ID" value="mRNA:HanXRQr2_Chr16g0759251"/>
    <property type="gene ID" value="HanXRQr2_Chr16g0759251"/>
</dbReference>
<evidence type="ECO:0000256" key="7">
    <source>
        <dbReference type="ARBA" id="ARBA00023098"/>
    </source>
</evidence>
<feature type="chain" id="PRO_5041059425" evidence="8">
    <location>
        <begin position="28"/>
        <end position="356"/>
    </location>
</feature>
<dbReference type="Gene3D" id="3.40.50.1110">
    <property type="entry name" value="SGNH hydrolase"/>
    <property type="match status" value="1"/>
</dbReference>
<proteinExistence type="inferred from homology"/>
<name>A0A251RYD9_HELAN</name>
<feature type="signal peptide" evidence="8">
    <location>
        <begin position="1"/>
        <end position="27"/>
    </location>
</feature>
<evidence type="ECO:0000256" key="6">
    <source>
        <dbReference type="ARBA" id="ARBA00022963"/>
    </source>
</evidence>
<comment type="subcellular location">
    <subcellularLocation>
        <location evidence="1">Secreted</location>
    </subcellularLocation>
</comment>
<dbReference type="InParanoid" id="A0A251RYD9"/>
<dbReference type="OMA" id="MPEGQCV"/>
<evidence type="ECO:0000256" key="4">
    <source>
        <dbReference type="ARBA" id="ARBA00022729"/>
    </source>
</evidence>
<dbReference type="EC" id="3.1.1.3" evidence="9"/>
<reference evidence="10" key="2">
    <citation type="submission" date="2017-02" db="EMBL/GenBank/DDBJ databases">
        <title>Sunflower complete genome.</title>
        <authorList>
            <person name="Langlade N."/>
            <person name="Munos S."/>
        </authorList>
    </citation>
    <scope>NUCLEOTIDE SEQUENCE [LARGE SCALE GENOMIC DNA]</scope>
    <source>
        <tissue evidence="10">Leaves</tissue>
    </source>
</reference>
<dbReference type="Proteomes" id="UP000215914">
    <property type="component" value="Chromosome 16"/>
</dbReference>
<dbReference type="InterPro" id="IPR051238">
    <property type="entry name" value="GDSL_esterase/lipase"/>
</dbReference>
<dbReference type="CDD" id="cd01837">
    <property type="entry name" value="SGNH_plant_lipase_like"/>
    <property type="match status" value="1"/>
</dbReference>
<protein>
    <submittedName>
        <fullName evidence="10">Putative SGNH hydrolase-type esterase domain-containing protein</fullName>
    </submittedName>
    <submittedName>
        <fullName evidence="9">Triacylglycerol lipase</fullName>
        <ecNumber evidence="9">3.1.1.3</ecNumber>
    </submittedName>
</protein>
<gene>
    <name evidence="10" type="ORF">HannXRQ_Chr16g0504401</name>
    <name evidence="9" type="ORF">HanXRQr2_Chr16g0759251</name>
</gene>
<evidence type="ECO:0000256" key="1">
    <source>
        <dbReference type="ARBA" id="ARBA00004613"/>
    </source>
</evidence>
<dbReference type="PANTHER" id="PTHR45650">
    <property type="entry name" value="GDSL-LIKE LIPASE/ACYLHYDROLASE-RELATED"/>
    <property type="match status" value="1"/>
</dbReference>
<evidence type="ECO:0000256" key="5">
    <source>
        <dbReference type="ARBA" id="ARBA00022801"/>
    </source>
</evidence>
<dbReference type="InterPro" id="IPR035669">
    <property type="entry name" value="SGNH_plant_lipase-like"/>
</dbReference>
<sequence length="356" mass="39137">MASKYGLLVRVLLIAALMQFRTFVVIGEPQVPCYFLFGDSLVDSGNNNRFVKAEKANYPPYGIDFPQGVTGRFTNGLTTPDIIGQLLGFRDFTPPYATVSNEEIIRGVNYASAGAGIRNETGMNVGERIIFDEQLLNHEAIVSRISALQNNKTFTIEYIQKCIYLVNIGSDDYVNNYLMPNNYPTSNIFTPDQYAAVLIQRYSQQLTTLYNLGARKVVLFGLGPIGCTPAAIAKYGTNGKPCVESLNNLVKLFNDRLKPLVDDLNNGLSDANFTFINFSGIAAPLNAVPNIACCRIAGPEGLCIPNSNPCLVRALTAWYDGFHPSESSNIILAKRSYNALLPTDAYPYDISHLARL</sequence>
<dbReference type="EMBL" id="MNCJ02000331">
    <property type="protein sequence ID" value="KAF5760935.1"/>
    <property type="molecule type" value="Genomic_DNA"/>
</dbReference>
<dbReference type="SUPFAM" id="SSF52266">
    <property type="entry name" value="SGNH hydrolase"/>
    <property type="match status" value="1"/>
</dbReference>
<evidence type="ECO:0000313" key="11">
    <source>
        <dbReference type="Proteomes" id="UP000215914"/>
    </source>
</evidence>
<keyword evidence="3" id="KW-0964">Secreted</keyword>
<keyword evidence="7" id="KW-0443">Lipid metabolism</keyword>
<dbReference type="GO" id="GO:0016042">
    <property type="term" value="P:lipid catabolic process"/>
    <property type="evidence" value="ECO:0007669"/>
    <property type="project" value="UniProtKB-KW"/>
</dbReference>
<evidence type="ECO:0000313" key="10">
    <source>
        <dbReference type="EMBL" id="OTF90876.1"/>
    </source>
</evidence>
<dbReference type="GO" id="GO:0005576">
    <property type="term" value="C:extracellular region"/>
    <property type="evidence" value="ECO:0007669"/>
    <property type="project" value="UniProtKB-SubCell"/>
</dbReference>
<organism evidence="10 11">
    <name type="scientific">Helianthus annuus</name>
    <name type="common">Common sunflower</name>
    <dbReference type="NCBI Taxonomy" id="4232"/>
    <lineage>
        <taxon>Eukaryota</taxon>
        <taxon>Viridiplantae</taxon>
        <taxon>Streptophyta</taxon>
        <taxon>Embryophyta</taxon>
        <taxon>Tracheophyta</taxon>
        <taxon>Spermatophyta</taxon>
        <taxon>Magnoliopsida</taxon>
        <taxon>eudicotyledons</taxon>
        <taxon>Gunneridae</taxon>
        <taxon>Pentapetalae</taxon>
        <taxon>asterids</taxon>
        <taxon>campanulids</taxon>
        <taxon>Asterales</taxon>
        <taxon>Asteraceae</taxon>
        <taxon>Asteroideae</taxon>
        <taxon>Heliantheae alliance</taxon>
        <taxon>Heliantheae</taxon>
        <taxon>Helianthus</taxon>
    </lineage>
</organism>
<evidence type="ECO:0000256" key="3">
    <source>
        <dbReference type="ARBA" id="ARBA00022525"/>
    </source>
</evidence>
<dbReference type="InterPro" id="IPR001087">
    <property type="entry name" value="GDSL"/>
</dbReference>
<reference evidence="9 11" key="1">
    <citation type="journal article" date="2017" name="Nature">
        <title>The sunflower genome provides insights into oil metabolism, flowering and Asterid evolution.</title>
        <authorList>
            <person name="Badouin H."/>
            <person name="Gouzy J."/>
            <person name="Grassa C.J."/>
            <person name="Murat F."/>
            <person name="Staton S.E."/>
            <person name="Cottret L."/>
            <person name="Lelandais-Briere C."/>
            <person name="Owens G.L."/>
            <person name="Carrere S."/>
            <person name="Mayjonade B."/>
            <person name="Legrand L."/>
            <person name="Gill N."/>
            <person name="Kane N.C."/>
            <person name="Bowers J.E."/>
            <person name="Hubner S."/>
            <person name="Bellec A."/>
            <person name="Berard A."/>
            <person name="Berges H."/>
            <person name="Blanchet N."/>
            <person name="Boniface M.C."/>
            <person name="Brunel D."/>
            <person name="Catrice O."/>
            <person name="Chaidir N."/>
            <person name="Claudel C."/>
            <person name="Donnadieu C."/>
            <person name="Faraut T."/>
            <person name="Fievet G."/>
            <person name="Helmstetter N."/>
            <person name="King M."/>
            <person name="Knapp S.J."/>
            <person name="Lai Z."/>
            <person name="Le Paslier M.C."/>
            <person name="Lippi Y."/>
            <person name="Lorenzon L."/>
            <person name="Mandel J.R."/>
            <person name="Marage G."/>
            <person name="Marchand G."/>
            <person name="Marquand E."/>
            <person name="Bret-Mestries E."/>
            <person name="Morien E."/>
            <person name="Nambeesan S."/>
            <person name="Nguyen T."/>
            <person name="Pegot-Espagnet P."/>
            <person name="Pouilly N."/>
            <person name="Raftis F."/>
            <person name="Sallet E."/>
            <person name="Schiex T."/>
            <person name="Thomas J."/>
            <person name="Vandecasteele C."/>
            <person name="Vares D."/>
            <person name="Vear F."/>
            <person name="Vautrin S."/>
            <person name="Crespi M."/>
            <person name="Mangin B."/>
            <person name="Burke J.M."/>
            <person name="Salse J."/>
            <person name="Munos S."/>
            <person name="Vincourt P."/>
            <person name="Rieseberg L.H."/>
            <person name="Langlade N.B."/>
        </authorList>
    </citation>
    <scope>NUCLEOTIDE SEQUENCE [LARGE SCALE GENOMIC DNA]</scope>
    <source>
        <strain evidence="11">cv. SF193</strain>
        <tissue evidence="9">Leaves</tissue>
    </source>
</reference>
<dbReference type="InterPro" id="IPR036514">
    <property type="entry name" value="SGNH_hydro_sf"/>
</dbReference>